<reference evidence="1 2" key="1">
    <citation type="journal article" date="2018" name="ISME J.">
        <title>Endosymbiont genomes yield clues of tubeworm success.</title>
        <authorList>
            <person name="Li Y."/>
            <person name="Liles M.R."/>
            <person name="Halanych K.M."/>
        </authorList>
    </citation>
    <scope>NUCLEOTIDE SEQUENCE [LARGE SCALE GENOMIC DNA]</scope>
    <source>
        <strain evidence="1">A1462</strain>
    </source>
</reference>
<comment type="caution">
    <text evidence="1">The sequence shown here is derived from an EMBL/GenBank/DDBJ whole genome shotgun (WGS) entry which is preliminary data.</text>
</comment>
<keyword evidence="2" id="KW-1185">Reference proteome</keyword>
<gene>
    <name evidence="1" type="ORF">DIZ78_17660</name>
</gene>
<evidence type="ECO:0000313" key="1">
    <source>
        <dbReference type="EMBL" id="RDH80889.1"/>
    </source>
</evidence>
<dbReference type="EMBL" id="QFXE01000023">
    <property type="protein sequence ID" value="RDH80889.1"/>
    <property type="molecule type" value="Genomic_DNA"/>
</dbReference>
<sequence>MAKAYLSGDYSMREIADHFGVHYSAVSRAVGRKSKSG</sequence>
<dbReference type="InterPro" id="IPR007394">
    <property type="entry name" value="UPF0122"/>
</dbReference>
<organism evidence="1 2">
    <name type="scientific">endosymbiont of Escarpia spicata</name>
    <dbReference type="NCBI Taxonomy" id="2200908"/>
    <lineage>
        <taxon>Bacteria</taxon>
        <taxon>Pseudomonadati</taxon>
        <taxon>Pseudomonadota</taxon>
        <taxon>Gammaproteobacteria</taxon>
        <taxon>sulfur-oxidizing symbionts</taxon>
    </lineage>
</organism>
<dbReference type="Proteomes" id="UP000254771">
    <property type="component" value="Unassembled WGS sequence"/>
</dbReference>
<accession>A0A370D7F0</accession>
<evidence type="ECO:0000313" key="2">
    <source>
        <dbReference type="Proteomes" id="UP000254771"/>
    </source>
</evidence>
<protein>
    <submittedName>
        <fullName evidence="1">Uncharacterized protein</fullName>
    </submittedName>
</protein>
<dbReference type="AlphaFoldDB" id="A0A370D7F0"/>
<dbReference type="Pfam" id="PF04297">
    <property type="entry name" value="UPF0122"/>
    <property type="match status" value="1"/>
</dbReference>
<name>A0A370D7F0_9GAMM</name>
<proteinExistence type="predicted"/>